<evidence type="ECO:0000256" key="2">
    <source>
        <dbReference type="ARBA" id="ARBA00038695"/>
    </source>
</evidence>
<dbReference type="InterPro" id="IPR036567">
    <property type="entry name" value="RHF-like"/>
</dbReference>
<dbReference type="InterPro" id="IPR050574">
    <property type="entry name" value="HPF/YfiA_ribosome-assoc"/>
</dbReference>
<comment type="caution">
    <text evidence="6">The sequence shown here is derived from an EMBL/GenBank/DDBJ whole genome shotgun (WGS) entry which is preliminary data.</text>
</comment>
<dbReference type="Pfam" id="PF16321">
    <property type="entry name" value="Ribosom_S30AE_C"/>
    <property type="match status" value="1"/>
</dbReference>
<comment type="subcellular location">
    <subcellularLocation>
        <location evidence="4">Cytoplasm</location>
    </subcellularLocation>
</comment>
<dbReference type="Proteomes" id="UP000524492">
    <property type="component" value="Unassembled WGS sequence"/>
</dbReference>
<dbReference type="InterPro" id="IPR032528">
    <property type="entry name" value="Ribosom_S30AE_C"/>
</dbReference>
<comment type="subunit">
    <text evidence="4">Interacts with 100S ribosomes.</text>
</comment>
<dbReference type="Gene3D" id="3.30.160.100">
    <property type="entry name" value="Ribosome hibernation promotion factor-like"/>
    <property type="match status" value="1"/>
</dbReference>
<keyword evidence="4" id="KW-0963">Cytoplasm</keyword>
<dbReference type="InterPro" id="IPR038416">
    <property type="entry name" value="Ribosom_S30AE_C_sf"/>
</dbReference>
<name>A0A7W6MKV3_9HYPH</name>
<gene>
    <name evidence="4" type="primary">hpf</name>
    <name evidence="6" type="ORF">GGD53_003773</name>
</gene>
<dbReference type="CDD" id="cd00552">
    <property type="entry name" value="RaiA"/>
    <property type="match status" value="1"/>
</dbReference>
<evidence type="ECO:0000313" key="6">
    <source>
        <dbReference type="EMBL" id="MBB4193606.1"/>
    </source>
</evidence>
<dbReference type="InterPro" id="IPR034694">
    <property type="entry name" value="HPF_long/plastid"/>
</dbReference>
<dbReference type="HAMAP" id="MF_00839">
    <property type="entry name" value="HPF"/>
    <property type="match status" value="1"/>
</dbReference>
<dbReference type="PANTHER" id="PTHR33231:SF1">
    <property type="entry name" value="30S RIBOSOMAL PROTEIN"/>
    <property type="match status" value="1"/>
</dbReference>
<proteinExistence type="inferred from homology"/>
<dbReference type="Gene3D" id="3.30.505.50">
    <property type="entry name" value="Sigma 54 modulation/S30EA ribosomal protein, C-terminal domain"/>
    <property type="match status" value="1"/>
</dbReference>
<keyword evidence="1 4" id="KW-0810">Translation regulation</keyword>
<accession>A0A7W6MKV3</accession>
<evidence type="ECO:0000259" key="5">
    <source>
        <dbReference type="Pfam" id="PF16321"/>
    </source>
</evidence>
<dbReference type="Pfam" id="PF02482">
    <property type="entry name" value="Ribosomal_S30AE"/>
    <property type="match status" value="1"/>
</dbReference>
<sequence length="212" mass="23591">MDEPEAWRKLIPANDHKKGNSMSVRVSGKHMEIGESFRQKIEDQIGTAITKYFDGGYSGQVTVEKASSRFSADCKLHLDSGVVLHAAGEATDPQLAFDAASERIEKRLRRYKRKLKDHHAGNHLNGFAEVSYTVMDSVPDHEDEIPDDFAPAIVAESTKQLKTMSVATAVMALDMTDEPLLLFRSPGKEHLNIVYRRHDGNIGWIDSANIKG</sequence>
<protein>
    <recommendedName>
        <fullName evidence="3 4">Ribosome hibernation promoting factor</fullName>
        <shortName evidence="4">HPF</shortName>
    </recommendedName>
</protein>
<evidence type="ECO:0000256" key="1">
    <source>
        <dbReference type="ARBA" id="ARBA00022845"/>
    </source>
</evidence>
<evidence type="ECO:0000256" key="3">
    <source>
        <dbReference type="ARBA" id="ARBA00041148"/>
    </source>
</evidence>
<dbReference type="InterPro" id="IPR003489">
    <property type="entry name" value="RHF/RaiA"/>
</dbReference>
<dbReference type="EMBL" id="JACIFV010000013">
    <property type="protein sequence ID" value="MBB4193606.1"/>
    <property type="molecule type" value="Genomic_DNA"/>
</dbReference>
<comment type="function">
    <text evidence="4">Required for dimerization of active 70S ribosomes into 100S ribosomes in stationary phase; 100S ribosomes are translationally inactive and sometimes present during exponential growth.</text>
</comment>
<reference evidence="6 7" key="1">
    <citation type="submission" date="2020-08" db="EMBL/GenBank/DDBJ databases">
        <title>Genomic Encyclopedia of Type Strains, Phase IV (KMG-V): Genome sequencing to study the core and pangenomes of soil and plant-associated prokaryotes.</title>
        <authorList>
            <person name="Whitman W."/>
        </authorList>
    </citation>
    <scope>NUCLEOTIDE SEQUENCE [LARGE SCALE GENOMIC DNA]</scope>
    <source>
        <strain evidence="6 7">SEMIA 4074</strain>
    </source>
</reference>
<feature type="domain" description="Sigma 54 modulation/S30EA ribosomal protein C-terminal" evidence="5">
    <location>
        <begin position="150"/>
        <end position="203"/>
    </location>
</feature>
<dbReference type="NCBIfam" id="TIGR00741">
    <property type="entry name" value="yfiA"/>
    <property type="match status" value="1"/>
</dbReference>
<dbReference type="SUPFAM" id="SSF69754">
    <property type="entry name" value="Ribosome binding protein Y (YfiA homologue)"/>
    <property type="match status" value="1"/>
</dbReference>
<keyword evidence="7" id="KW-1185">Reference proteome</keyword>
<comment type="similarity">
    <text evidence="4">Belongs to the HPF/YfiA ribosome-associated protein family. Long HPF subfamily.</text>
</comment>
<evidence type="ECO:0000256" key="4">
    <source>
        <dbReference type="HAMAP-Rule" id="MF_00839"/>
    </source>
</evidence>
<dbReference type="GO" id="GO:0045900">
    <property type="term" value="P:negative regulation of translational elongation"/>
    <property type="evidence" value="ECO:0007669"/>
    <property type="project" value="TreeGrafter"/>
</dbReference>
<dbReference type="GO" id="GO:0043024">
    <property type="term" value="F:ribosomal small subunit binding"/>
    <property type="evidence" value="ECO:0007669"/>
    <property type="project" value="TreeGrafter"/>
</dbReference>
<dbReference type="GO" id="GO:0022627">
    <property type="term" value="C:cytosolic small ribosomal subunit"/>
    <property type="evidence" value="ECO:0007669"/>
    <property type="project" value="TreeGrafter"/>
</dbReference>
<organism evidence="6 7">
    <name type="scientific">Rhizobium aethiopicum</name>
    <dbReference type="NCBI Taxonomy" id="1138170"/>
    <lineage>
        <taxon>Bacteria</taxon>
        <taxon>Pseudomonadati</taxon>
        <taxon>Pseudomonadota</taxon>
        <taxon>Alphaproteobacteria</taxon>
        <taxon>Hyphomicrobiales</taxon>
        <taxon>Rhizobiaceae</taxon>
        <taxon>Rhizobium/Agrobacterium group</taxon>
        <taxon>Rhizobium</taxon>
    </lineage>
</organism>
<comment type="subunit">
    <text evidence="2">Associates exclusively with 100S ribosomes, which are dimers of 70S ribosomes.</text>
</comment>
<evidence type="ECO:0000313" key="7">
    <source>
        <dbReference type="Proteomes" id="UP000524492"/>
    </source>
</evidence>
<dbReference type="PANTHER" id="PTHR33231">
    <property type="entry name" value="30S RIBOSOMAL PROTEIN"/>
    <property type="match status" value="1"/>
</dbReference>
<dbReference type="AlphaFoldDB" id="A0A7W6MKV3"/>